<dbReference type="AlphaFoldDB" id="A0A086K3T6"/>
<dbReference type="PROSITE" id="PS51257">
    <property type="entry name" value="PROKAR_LIPOPROTEIN"/>
    <property type="match status" value="1"/>
</dbReference>
<gene>
    <name evidence="3" type="ORF">TGP89_239610</name>
</gene>
<feature type="transmembrane region" description="Helical" evidence="2">
    <location>
        <begin position="580"/>
        <end position="598"/>
    </location>
</feature>
<dbReference type="OrthoDB" id="332069at2759"/>
<feature type="region of interest" description="Disordered" evidence="1">
    <location>
        <begin position="397"/>
        <end position="460"/>
    </location>
</feature>
<reference evidence="3 4" key="1">
    <citation type="submission" date="2014-03" db="EMBL/GenBank/DDBJ databases">
        <authorList>
            <person name="Sibley D."/>
            <person name="Venepally P."/>
            <person name="Karamycheva S."/>
            <person name="Hadjithomas M."/>
            <person name="Khan A."/>
            <person name="Brunk B."/>
            <person name="Roos D."/>
            <person name="Caler E."/>
            <person name="Lorenzi H."/>
        </authorList>
    </citation>
    <scope>NUCLEOTIDE SEQUENCE [LARGE SCALE GENOMIC DNA]</scope>
    <source>
        <strain evidence="4">p89</strain>
    </source>
</reference>
<proteinExistence type="predicted"/>
<feature type="compositionally biased region" description="Basic and acidic residues" evidence="1">
    <location>
        <begin position="132"/>
        <end position="142"/>
    </location>
</feature>
<feature type="region of interest" description="Disordered" evidence="1">
    <location>
        <begin position="128"/>
        <end position="181"/>
    </location>
</feature>
<evidence type="ECO:0000256" key="2">
    <source>
        <dbReference type="SAM" id="Phobius"/>
    </source>
</evidence>
<comment type="caution">
    <text evidence="3">The sequence shown here is derived from an EMBL/GenBank/DDBJ whole genome shotgun (WGS) entry which is preliminary data.</text>
</comment>
<keyword evidence="2" id="KW-1133">Transmembrane helix</keyword>
<sequence length="612" mass="65723">MAPLRSLRVFASPCVSLLSLGCGCLGVYEGWNLRARRKQLEVALRDSSTVARFAAETAEQYAGVRYCLPTAERGLAEFHLSLLSPGLLASLEAAVAAAGSDLCAEENLDKPQIAAALAATEVLSRQLKPRRRDAASRVERKTQGTVPGGDSQTQDTCGVKFGDRRGVGESQGKGTEKYPSSCRLSQDHLNHPGICLGRITSVRCVSKPLKLSWAEGVRAPGRFLEVVYQFFVPVSDDCETSIQEKLKQVLELEKAVQAANGDTPHAGEETECGAIVLGRRAEPRILDARLQEVIRGAWESGLLSLKSDGQSTKAKSFSLLSWILSLGRRERKSQTPERPQHLSCLSLAASPASAPRVVVMEGRLEMRLPRQTKRSDQLAAQITRLVDSGETAAVQSDEAVAGADPEKRQGSEPVSLTLTPPSATHPSRGQLEKHAPDASMSRVACSGAAAEEQPGGEAGVGFAGKAFEAEAREERRGSLRRACGEGDARGDRPEVSEGEETTREATAEEKASPLLSARPGWKALEPGQLITIAYDPENPENHTPWIAVRFGEATKNTRDATQGKLIVFDAERQGLERARAVAAAGAGLLLLGGLKLYVSVVLRRRLRLIPGI</sequence>
<feature type="compositionally biased region" description="Polar residues" evidence="1">
    <location>
        <begin position="412"/>
        <end position="427"/>
    </location>
</feature>
<evidence type="ECO:0000313" key="3">
    <source>
        <dbReference type="EMBL" id="KFG39054.1"/>
    </source>
</evidence>
<evidence type="ECO:0000256" key="1">
    <source>
        <dbReference type="SAM" id="MobiDB-lite"/>
    </source>
</evidence>
<feature type="compositionally biased region" description="Basic and acidic residues" evidence="1">
    <location>
        <begin position="474"/>
        <end position="511"/>
    </location>
</feature>
<accession>A0A086K3T6</accession>
<feature type="region of interest" description="Disordered" evidence="1">
    <location>
        <begin position="474"/>
        <end position="518"/>
    </location>
</feature>
<protein>
    <submittedName>
        <fullName evidence="3">Putative transmembrane protein</fullName>
    </submittedName>
</protein>
<keyword evidence="2" id="KW-0472">Membrane</keyword>
<dbReference type="VEuPathDB" id="ToxoDB:TGP89_239610"/>
<evidence type="ECO:0000313" key="4">
    <source>
        <dbReference type="Proteomes" id="UP000028828"/>
    </source>
</evidence>
<organism evidence="3 4">
    <name type="scientific">Toxoplasma gondii p89</name>
    <dbReference type="NCBI Taxonomy" id="943119"/>
    <lineage>
        <taxon>Eukaryota</taxon>
        <taxon>Sar</taxon>
        <taxon>Alveolata</taxon>
        <taxon>Apicomplexa</taxon>
        <taxon>Conoidasida</taxon>
        <taxon>Coccidia</taxon>
        <taxon>Eucoccidiorida</taxon>
        <taxon>Eimeriorina</taxon>
        <taxon>Sarcocystidae</taxon>
        <taxon>Toxoplasma</taxon>
    </lineage>
</organism>
<name>A0A086K3T6_TOXGO</name>
<dbReference type="EMBL" id="AEYI02001304">
    <property type="protein sequence ID" value="KFG39054.1"/>
    <property type="molecule type" value="Genomic_DNA"/>
</dbReference>
<dbReference type="Proteomes" id="UP000028828">
    <property type="component" value="Unassembled WGS sequence"/>
</dbReference>
<keyword evidence="2 3" id="KW-0812">Transmembrane</keyword>